<keyword evidence="3" id="KW-1185">Reference proteome</keyword>
<dbReference type="Proteomes" id="UP000442244">
    <property type="component" value="Unassembled WGS sequence"/>
</dbReference>
<dbReference type="EMBL" id="SDGY01000002">
    <property type="protein sequence ID" value="TYC46467.1"/>
    <property type="molecule type" value="Genomic_DNA"/>
</dbReference>
<sequence>MMKRIIIVSAILTGISLAIFGTQLETESQPSEAATMNQAVRVKTIKSTITSVKNVKIFKAENVKKPIASSENQKVANSSNVAQTNQPKQESSVTNNTVSETSDKAQPVSLTNEDQPTQVVEEQPAVTNQAVQAASTLPVVSSDIQWLIQHESGGNANAQNGAYYGIGQLSESYYAQYVPGQDYHGNYAVQLEAMQKYIAARYGTVSNAIAHWQANNWY</sequence>
<dbReference type="OrthoDB" id="117366at2"/>
<feature type="compositionally biased region" description="Polar residues" evidence="1">
    <location>
        <begin position="108"/>
        <end position="117"/>
    </location>
</feature>
<organism evidence="2 3">
    <name type="scientific">Leuconostoc litchii</name>
    <dbReference type="NCBI Taxonomy" id="1981069"/>
    <lineage>
        <taxon>Bacteria</taxon>
        <taxon>Bacillati</taxon>
        <taxon>Bacillota</taxon>
        <taxon>Bacilli</taxon>
        <taxon>Lactobacillales</taxon>
        <taxon>Lactobacillaceae</taxon>
        <taxon>Leuconostoc</taxon>
    </lineage>
</organism>
<proteinExistence type="predicted"/>
<evidence type="ECO:0000313" key="3">
    <source>
        <dbReference type="Proteomes" id="UP000442244"/>
    </source>
</evidence>
<dbReference type="AlphaFoldDB" id="A0A652NDW8"/>
<dbReference type="RefSeq" id="WP_148605820.1">
    <property type="nucleotide sequence ID" value="NZ_BSUV01000001.1"/>
</dbReference>
<comment type="caution">
    <text evidence="2">The sequence shown here is derived from an EMBL/GenBank/DDBJ whole genome shotgun (WGS) entry which is preliminary data.</text>
</comment>
<feature type="compositionally biased region" description="Low complexity" evidence="1">
    <location>
        <begin position="90"/>
        <end position="100"/>
    </location>
</feature>
<evidence type="ECO:0000256" key="1">
    <source>
        <dbReference type="SAM" id="MobiDB-lite"/>
    </source>
</evidence>
<protein>
    <submittedName>
        <fullName evidence="2">Peptidoglycan-binding protein</fullName>
    </submittedName>
</protein>
<name>A0A652NDW8_9LACO</name>
<reference evidence="2 3" key="1">
    <citation type="submission" date="2019-01" db="EMBL/GenBank/DDBJ databases">
        <title>Leuconostoc litchii sp. nov., a novel lactic acid bacterium isolated from lychee.</title>
        <authorList>
            <person name="Wang L.-T."/>
        </authorList>
    </citation>
    <scope>NUCLEOTIDE SEQUENCE [LARGE SCALE GENOMIC DNA]</scope>
    <source>
        <strain evidence="2 3">MB7</strain>
    </source>
</reference>
<feature type="region of interest" description="Disordered" evidence="1">
    <location>
        <begin position="69"/>
        <end position="117"/>
    </location>
</feature>
<feature type="compositionally biased region" description="Polar residues" evidence="1">
    <location>
        <begin position="69"/>
        <end position="89"/>
    </location>
</feature>
<gene>
    <name evidence="2" type="ORF">ESZ47_06345</name>
</gene>
<evidence type="ECO:0000313" key="2">
    <source>
        <dbReference type="EMBL" id="TYC46467.1"/>
    </source>
</evidence>
<accession>A0A652NDW8</accession>